<dbReference type="GO" id="GO:0005737">
    <property type="term" value="C:cytoplasm"/>
    <property type="evidence" value="ECO:0007669"/>
    <property type="project" value="UniProtKB-ARBA"/>
</dbReference>
<keyword evidence="2 5" id="KW-0689">Ribosomal protein</keyword>
<evidence type="ECO:0000313" key="8">
    <source>
        <dbReference type="EMBL" id="OLZ49021.1"/>
    </source>
</evidence>
<gene>
    <name evidence="5" type="primary">rpsI</name>
    <name evidence="8" type="ORF">BS329_21450</name>
</gene>
<dbReference type="InterPro" id="IPR023035">
    <property type="entry name" value="Ribosomal_uS9_bac/plastid"/>
</dbReference>
<dbReference type="EMBL" id="MQUQ01000012">
    <property type="protein sequence ID" value="OLZ49021.1"/>
    <property type="molecule type" value="Genomic_DNA"/>
</dbReference>
<dbReference type="InterPro" id="IPR014721">
    <property type="entry name" value="Ribsml_uS5_D2-typ_fold_subgr"/>
</dbReference>
<feature type="region of interest" description="Disordered" evidence="7">
    <location>
        <begin position="1"/>
        <end position="55"/>
    </location>
</feature>
<evidence type="ECO:0000256" key="3">
    <source>
        <dbReference type="ARBA" id="ARBA00023274"/>
    </source>
</evidence>
<dbReference type="AlphaFoldDB" id="A0A1R0KPG5"/>
<dbReference type="PANTHER" id="PTHR21569">
    <property type="entry name" value="RIBOSOMAL PROTEIN S9"/>
    <property type="match status" value="1"/>
</dbReference>
<feature type="compositionally biased region" description="Low complexity" evidence="7">
    <location>
        <begin position="39"/>
        <end position="52"/>
    </location>
</feature>
<evidence type="ECO:0000256" key="5">
    <source>
        <dbReference type="HAMAP-Rule" id="MF_00532"/>
    </source>
</evidence>
<keyword evidence="9" id="KW-1185">Reference proteome</keyword>
<dbReference type="Proteomes" id="UP000187486">
    <property type="component" value="Unassembled WGS sequence"/>
</dbReference>
<dbReference type="NCBIfam" id="NF001099">
    <property type="entry name" value="PRK00132.1"/>
    <property type="match status" value="1"/>
</dbReference>
<dbReference type="STRING" id="76021.BS329_21450"/>
<dbReference type="GO" id="GO:0015935">
    <property type="term" value="C:small ribosomal subunit"/>
    <property type="evidence" value="ECO:0007669"/>
    <property type="project" value="UniProtKB-ARBA"/>
</dbReference>
<evidence type="ECO:0000256" key="2">
    <source>
        <dbReference type="ARBA" id="ARBA00022980"/>
    </source>
</evidence>
<dbReference type="InterPro" id="IPR000754">
    <property type="entry name" value="Ribosomal_uS9"/>
</dbReference>
<feature type="compositionally biased region" description="Low complexity" evidence="7">
    <location>
        <begin position="1"/>
        <end position="26"/>
    </location>
</feature>
<dbReference type="PROSITE" id="PS00360">
    <property type="entry name" value="RIBOSOMAL_S9"/>
    <property type="match status" value="1"/>
</dbReference>
<accession>A0A1R0KPG5</accession>
<dbReference type="PANTHER" id="PTHR21569:SF1">
    <property type="entry name" value="SMALL RIBOSOMAL SUBUNIT PROTEIN US9M"/>
    <property type="match status" value="1"/>
</dbReference>
<dbReference type="GO" id="GO:0003723">
    <property type="term" value="F:RNA binding"/>
    <property type="evidence" value="ECO:0007669"/>
    <property type="project" value="TreeGrafter"/>
</dbReference>
<protein>
    <recommendedName>
        <fullName evidence="4 5">Small ribosomal subunit protein uS9</fullName>
    </recommendedName>
</protein>
<dbReference type="FunFam" id="3.30.230.10:FF:000001">
    <property type="entry name" value="30S ribosomal protein S9"/>
    <property type="match status" value="1"/>
</dbReference>
<dbReference type="InterPro" id="IPR020574">
    <property type="entry name" value="Ribosomal_uS9_CS"/>
</dbReference>
<reference evidence="8 9" key="1">
    <citation type="submission" date="2016-01" db="EMBL/GenBank/DDBJ databases">
        <title>Amycolatopsis coloradensis genome sequencing and assembly.</title>
        <authorList>
            <person name="Mayilraj S."/>
        </authorList>
    </citation>
    <scope>NUCLEOTIDE SEQUENCE [LARGE SCALE GENOMIC DNA]</scope>
    <source>
        <strain evidence="8 9">DSM 44225</strain>
    </source>
</reference>
<dbReference type="HAMAP" id="MF_00532_B">
    <property type="entry name" value="Ribosomal_uS9_B"/>
    <property type="match status" value="1"/>
</dbReference>
<evidence type="ECO:0000256" key="1">
    <source>
        <dbReference type="ARBA" id="ARBA00005251"/>
    </source>
</evidence>
<dbReference type="SUPFAM" id="SSF54211">
    <property type="entry name" value="Ribosomal protein S5 domain 2-like"/>
    <property type="match status" value="1"/>
</dbReference>
<evidence type="ECO:0000256" key="6">
    <source>
        <dbReference type="RuleBase" id="RU003815"/>
    </source>
</evidence>
<dbReference type="GO" id="GO:0006412">
    <property type="term" value="P:translation"/>
    <property type="evidence" value="ECO:0007669"/>
    <property type="project" value="UniProtKB-UniRule"/>
</dbReference>
<evidence type="ECO:0000313" key="9">
    <source>
        <dbReference type="Proteomes" id="UP000187486"/>
    </source>
</evidence>
<organism evidence="8 9">
    <name type="scientific">Amycolatopsis coloradensis</name>
    <dbReference type="NCBI Taxonomy" id="76021"/>
    <lineage>
        <taxon>Bacteria</taxon>
        <taxon>Bacillati</taxon>
        <taxon>Actinomycetota</taxon>
        <taxon>Actinomycetes</taxon>
        <taxon>Pseudonocardiales</taxon>
        <taxon>Pseudonocardiaceae</taxon>
        <taxon>Amycolatopsis</taxon>
    </lineage>
</organism>
<dbReference type="GO" id="GO:0003735">
    <property type="term" value="F:structural constituent of ribosome"/>
    <property type="evidence" value="ECO:0007669"/>
    <property type="project" value="InterPro"/>
</dbReference>
<sequence length="176" mass="18829">MSEEQSVTSTEETATEAVEAVATTETPAVGDAVATSETPAGARPSRAAGGNAQTVGRRKEAVVRVRVVPGSGEFKLNGRTLEEYFPNKVHQQLIREPLVTVDKPDSFDIFANLHGGGISGQAGALRLAIARALVEVDADDRPALKKAGFLTRDARATERKKYGLKKARKAPQYSKR</sequence>
<dbReference type="Pfam" id="PF00380">
    <property type="entry name" value="Ribosomal_S9"/>
    <property type="match status" value="1"/>
</dbReference>
<keyword evidence="3 5" id="KW-0687">Ribonucleoprotein</keyword>
<evidence type="ECO:0000256" key="4">
    <source>
        <dbReference type="ARBA" id="ARBA00035259"/>
    </source>
</evidence>
<name>A0A1R0KPG5_9PSEU</name>
<comment type="similarity">
    <text evidence="1 5 6">Belongs to the universal ribosomal protein uS9 family.</text>
</comment>
<proteinExistence type="inferred from homology"/>
<dbReference type="Gene3D" id="3.30.230.10">
    <property type="match status" value="1"/>
</dbReference>
<evidence type="ECO:0000256" key="7">
    <source>
        <dbReference type="SAM" id="MobiDB-lite"/>
    </source>
</evidence>
<comment type="caution">
    <text evidence="8">The sequence shown here is derived from an EMBL/GenBank/DDBJ whole genome shotgun (WGS) entry which is preliminary data.</text>
</comment>
<dbReference type="InterPro" id="IPR020568">
    <property type="entry name" value="Ribosomal_Su5_D2-typ_SF"/>
</dbReference>